<dbReference type="GeneID" id="112451990"/>
<dbReference type="GO" id="GO:0003676">
    <property type="term" value="F:nucleic acid binding"/>
    <property type="evidence" value="ECO:0007669"/>
    <property type="project" value="InterPro"/>
</dbReference>
<organism evidence="2 3">
    <name type="scientific">Temnothorax curvispinosus</name>
    <dbReference type="NCBI Taxonomy" id="300111"/>
    <lineage>
        <taxon>Eukaryota</taxon>
        <taxon>Metazoa</taxon>
        <taxon>Ecdysozoa</taxon>
        <taxon>Arthropoda</taxon>
        <taxon>Hexapoda</taxon>
        <taxon>Insecta</taxon>
        <taxon>Pterygota</taxon>
        <taxon>Neoptera</taxon>
        <taxon>Endopterygota</taxon>
        <taxon>Hymenoptera</taxon>
        <taxon>Apocrita</taxon>
        <taxon>Aculeata</taxon>
        <taxon>Formicoidea</taxon>
        <taxon>Formicidae</taxon>
        <taxon>Myrmicinae</taxon>
        <taxon>Temnothorax</taxon>
    </lineage>
</organism>
<reference evidence="3" key="1">
    <citation type="submission" date="2025-08" db="UniProtKB">
        <authorList>
            <consortium name="RefSeq"/>
        </authorList>
    </citation>
    <scope>IDENTIFICATION</scope>
    <source>
        <tissue evidence="3">Whole body</tissue>
    </source>
</reference>
<dbReference type="PANTHER" id="PTHR47331">
    <property type="entry name" value="PHD-TYPE DOMAIN-CONTAINING PROTEIN"/>
    <property type="match status" value="1"/>
</dbReference>
<dbReference type="InterPro" id="IPR040676">
    <property type="entry name" value="DUF5641"/>
</dbReference>
<evidence type="ECO:0000313" key="3">
    <source>
        <dbReference type="RefSeq" id="XP_024867738.1"/>
    </source>
</evidence>
<name>A0A6J1PE63_9HYME</name>
<dbReference type="GO" id="GO:0071897">
    <property type="term" value="P:DNA biosynthetic process"/>
    <property type="evidence" value="ECO:0007669"/>
    <property type="project" value="UniProtKB-ARBA"/>
</dbReference>
<feature type="domain" description="Integrase catalytic" evidence="1">
    <location>
        <begin position="484"/>
        <end position="672"/>
    </location>
</feature>
<accession>A0A6J1PE63</accession>
<dbReference type="SUPFAM" id="SSF53098">
    <property type="entry name" value="Ribonuclease H-like"/>
    <property type="match status" value="1"/>
</dbReference>
<sequence length="742" mass="84118">MSADPINIIVGADLYGVLIVDGLRKGAVGQPIAQNSVLGWVISGPIPPSKVESHITSVASSEQPPLRVSAHHCLNLSLDQELRKFWEVEELPHKTHLNPEDEQCEEHFRRTHSRCPDGRYMVRLPFRAGPPIEIGRSRGVAEHHLKGLARRLDAHPEQKREYSEFLRDYETLGHMIEVPASDDADEQRVYIPHHAVMRESSATSHLRVVFNASCATSNGSSLNDHLLVGPKLQPDLSVIILRWRLFKYVYTADMTKMYRQIRVDPRDVTYQRILWRERPTDPLREYILLTVTYGTAAAPYLALRVLDQLVNDEGQAFPLAVLILQKGKYIDETLFGAHRLEDLRIARDQLIALLRKGGFELRKWASNNSELLSDIDPANHGLACNKILKTDESLKILGVSWNPALDIFQFQTATDAPAPQTKRSILSAIAKLFDPLGWVTPVTITAKILMQRLWRLKFEWDDTLPHDILREWKPIYNQLSALNELHLPRWTGQESDSDRCELHGFADASNVAYAAAVYLRVISKSGRTTISLLMGKSKVAPVKTLSVPRGLPESMHSDNGTTFVGADKELVKAYRAAVNDPNFLNAIASDNVQWHFLPPSAPHFGGLWEAGVRSVKYHLRRVLKNHTLTFEELTTLLCRIEACLNSRPLAPLSDTLDDYEVLTPGHFLIGSALTVNPEPSLLNVNENRLSRWQIIRHITERFWRLWQTEYVSTLQQRVKWRRLQAPVKIGQLVLLRNATLPP</sequence>
<gene>
    <name evidence="3" type="primary">LOC112451990</name>
</gene>
<dbReference type="GO" id="GO:0042575">
    <property type="term" value="C:DNA polymerase complex"/>
    <property type="evidence" value="ECO:0007669"/>
    <property type="project" value="UniProtKB-ARBA"/>
</dbReference>
<dbReference type="GO" id="GO:0015074">
    <property type="term" value="P:DNA integration"/>
    <property type="evidence" value="ECO:0007669"/>
    <property type="project" value="InterPro"/>
</dbReference>
<dbReference type="Gene3D" id="3.30.420.10">
    <property type="entry name" value="Ribonuclease H-like superfamily/Ribonuclease H"/>
    <property type="match status" value="1"/>
</dbReference>
<dbReference type="PANTHER" id="PTHR47331:SF1">
    <property type="entry name" value="GAG-LIKE PROTEIN"/>
    <property type="match status" value="1"/>
</dbReference>
<dbReference type="RefSeq" id="XP_024867738.1">
    <property type="nucleotide sequence ID" value="XM_025011970.1"/>
</dbReference>
<dbReference type="InterPro" id="IPR012337">
    <property type="entry name" value="RNaseH-like_sf"/>
</dbReference>
<dbReference type="InterPro" id="IPR008042">
    <property type="entry name" value="Retrotrans_Pao"/>
</dbReference>
<evidence type="ECO:0000313" key="2">
    <source>
        <dbReference type="Proteomes" id="UP000504618"/>
    </source>
</evidence>
<dbReference type="SUPFAM" id="SSF56672">
    <property type="entry name" value="DNA/RNA polymerases"/>
    <property type="match status" value="1"/>
</dbReference>
<dbReference type="Proteomes" id="UP000504618">
    <property type="component" value="Unplaced"/>
</dbReference>
<dbReference type="OrthoDB" id="7616149at2759"/>
<dbReference type="InterPro" id="IPR001584">
    <property type="entry name" value="Integrase_cat-core"/>
</dbReference>
<evidence type="ECO:0000259" key="1">
    <source>
        <dbReference type="PROSITE" id="PS50994"/>
    </source>
</evidence>
<dbReference type="InterPro" id="IPR043502">
    <property type="entry name" value="DNA/RNA_pol_sf"/>
</dbReference>
<dbReference type="Pfam" id="PF05380">
    <property type="entry name" value="Peptidase_A17"/>
    <property type="match status" value="1"/>
</dbReference>
<feature type="non-terminal residue" evidence="3">
    <location>
        <position position="742"/>
    </location>
</feature>
<dbReference type="PROSITE" id="PS50994">
    <property type="entry name" value="INTEGRASE"/>
    <property type="match status" value="1"/>
</dbReference>
<dbReference type="Pfam" id="PF18701">
    <property type="entry name" value="DUF5641"/>
    <property type="match status" value="1"/>
</dbReference>
<protein>
    <submittedName>
        <fullName evidence="3">Uncharacterized protein LOC112451990</fullName>
    </submittedName>
</protein>
<dbReference type="InterPro" id="IPR036397">
    <property type="entry name" value="RNaseH_sf"/>
</dbReference>
<keyword evidence="2" id="KW-1185">Reference proteome</keyword>
<proteinExistence type="predicted"/>
<dbReference type="AlphaFoldDB" id="A0A6J1PE63"/>